<gene>
    <name evidence="1" type="ORF">OJ996_02490</name>
</gene>
<evidence type="ECO:0000313" key="2">
    <source>
        <dbReference type="Proteomes" id="UP001165653"/>
    </source>
</evidence>
<protein>
    <submittedName>
        <fullName evidence="1">Uncharacterized protein</fullName>
    </submittedName>
</protein>
<dbReference type="RefSeq" id="WP_264510797.1">
    <property type="nucleotide sequence ID" value="NZ_JAPDDR010000001.1"/>
</dbReference>
<sequence length="116" mass="13228">MTVPPKLKKPLKVLLAVIAFFTVSVLVDQLWCLRKLSGRAFEAQAEQITEINSACWTTYIGTAGGRAYLEFGTPGRWRPIVFWTKLSELPPDLSARLRKGDVPWAPWMERAKRERP</sequence>
<name>A0ABT3FXY3_9BACT</name>
<comment type="caution">
    <text evidence="1">The sequence shown here is derived from an EMBL/GenBank/DDBJ whole genome shotgun (WGS) entry which is preliminary data.</text>
</comment>
<evidence type="ECO:0000313" key="1">
    <source>
        <dbReference type="EMBL" id="MCW1912423.1"/>
    </source>
</evidence>
<dbReference type="Proteomes" id="UP001165653">
    <property type="component" value="Unassembled WGS sequence"/>
</dbReference>
<reference evidence="1" key="1">
    <citation type="submission" date="2022-10" db="EMBL/GenBank/DDBJ databases">
        <title>Luteolibacter sp. GHJ8, whole genome shotgun sequencing project.</title>
        <authorList>
            <person name="Zhao G."/>
            <person name="Shen L."/>
        </authorList>
    </citation>
    <scope>NUCLEOTIDE SEQUENCE</scope>
    <source>
        <strain evidence="1">GHJ8</strain>
    </source>
</reference>
<keyword evidence="2" id="KW-1185">Reference proteome</keyword>
<dbReference type="EMBL" id="JAPDDR010000001">
    <property type="protein sequence ID" value="MCW1912423.1"/>
    <property type="molecule type" value="Genomic_DNA"/>
</dbReference>
<proteinExistence type="predicted"/>
<organism evidence="1 2">
    <name type="scientific">Luteolibacter rhizosphaerae</name>
    <dbReference type="NCBI Taxonomy" id="2989719"/>
    <lineage>
        <taxon>Bacteria</taxon>
        <taxon>Pseudomonadati</taxon>
        <taxon>Verrucomicrobiota</taxon>
        <taxon>Verrucomicrobiia</taxon>
        <taxon>Verrucomicrobiales</taxon>
        <taxon>Verrucomicrobiaceae</taxon>
        <taxon>Luteolibacter</taxon>
    </lineage>
</organism>
<accession>A0ABT3FXY3</accession>